<dbReference type="Gene3D" id="1.25.40.80">
    <property type="match status" value="1"/>
</dbReference>
<dbReference type="Gene3D" id="1.10.579.10">
    <property type="entry name" value="DNA Cyclobutane Dipyrimidine Photolyase, subunit A, domain 3"/>
    <property type="match status" value="1"/>
</dbReference>
<keyword evidence="5" id="KW-0285">Flavoprotein</keyword>
<dbReference type="GO" id="GO:0000719">
    <property type="term" value="P:photoreactive repair"/>
    <property type="evidence" value="ECO:0007669"/>
    <property type="project" value="TreeGrafter"/>
</dbReference>
<dbReference type="NCBIfam" id="TIGR00591">
    <property type="entry name" value="phr2"/>
    <property type="match status" value="1"/>
</dbReference>
<dbReference type="PANTHER" id="PTHR10211:SF0">
    <property type="entry name" value="DEOXYRIBODIPYRIMIDINE PHOTO-LYASE"/>
    <property type="match status" value="1"/>
</dbReference>
<evidence type="ECO:0000313" key="15">
    <source>
        <dbReference type="Proteomes" id="UP000199230"/>
    </source>
</evidence>
<comment type="catalytic activity">
    <reaction evidence="12">
        <text>cyclobutadipyrimidine (in DNA) = 2 pyrimidine residues (in DNA).</text>
        <dbReference type="EC" id="4.1.99.3"/>
    </reaction>
</comment>
<dbReference type="InterPro" id="IPR006050">
    <property type="entry name" value="DNA_photolyase_N"/>
</dbReference>
<evidence type="ECO:0000256" key="11">
    <source>
        <dbReference type="ARBA" id="ARBA00031671"/>
    </source>
</evidence>
<accession>A0A1H3IPJ4</accession>
<dbReference type="PANTHER" id="PTHR10211">
    <property type="entry name" value="DEOXYRIBODIPYRIMIDINE PHOTOLYASE"/>
    <property type="match status" value="1"/>
</dbReference>
<evidence type="ECO:0000256" key="4">
    <source>
        <dbReference type="ARBA" id="ARBA00014046"/>
    </source>
</evidence>
<reference evidence="14 15" key="1">
    <citation type="submission" date="2016-10" db="EMBL/GenBank/DDBJ databases">
        <authorList>
            <person name="de Groot N.N."/>
        </authorList>
    </citation>
    <scope>NUCLEOTIDE SEQUENCE [LARGE SCALE GENOMIC DNA]</scope>
    <source>
        <strain evidence="14 15">APO</strain>
    </source>
</reference>
<evidence type="ECO:0000256" key="12">
    <source>
        <dbReference type="ARBA" id="ARBA00033999"/>
    </source>
</evidence>
<dbReference type="PROSITE" id="PS51645">
    <property type="entry name" value="PHR_CRY_ALPHA_BETA"/>
    <property type="match status" value="1"/>
</dbReference>
<evidence type="ECO:0000256" key="1">
    <source>
        <dbReference type="ARBA" id="ARBA00001974"/>
    </source>
</evidence>
<dbReference type="Gene3D" id="3.40.50.620">
    <property type="entry name" value="HUPs"/>
    <property type="match status" value="1"/>
</dbReference>
<proteinExistence type="inferred from homology"/>
<protein>
    <recommendedName>
        <fullName evidence="4">Deoxyribodipyrimidine photo-lyase</fullName>
        <ecNumber evidence="3">4.1.99.3</ecNumber>
    </recommendedName>
    <alternativeName>
        <fullName evidence="11">DNA photolyase</fullName>
    </alternativeName>
</protein>
<dbReference type="EC" id="4.1.99.3" evidence="3"/>
<dbReference type="InterPro" id="IPR036155">
    <property type="entry name" value="Crypto/Photolyase_N_sf"/>
</dbReference>
<dbReference type="RefSeq" id="WP_207645997.1">
    <property type="nucleotide sequence ID" value="NZ_FNPV01000001.1"/>
</dbReference>
<evidence type="ECO:0000256" key="8">
    <source>
        <dbReference type="ARBA" id="ARBA00023125"/>
    </source>
</evidence>
<evidence type="ECO:0000256" key="10">
    <source>
        <dbReference type="ARBA" id="ARBA00023239"/>
    </source>
</evidence>
<dbReference type="AlphaFoldDB" id="A0A1H3IPJ4"/>
<dbReference type="InterPro" id="IPR036134">
    <property type="entry name" value="Crypto/Photolyase_FAD-like_sf"/>
</dbReference>
<dbReference type="FunFam" id="1.25.40.80:FF:000004">
    <property type="entry name" value="Deoxyribodipyrimidine photolyase"/>
    <property type="match status" value="1"/>
</dbReference>
<keyword evidence="10 14" id="KW-0456">Lyase</keyword>
<organism evidence="14 15">
    <name type="scientific">Tindallia californiensis</name>
    <dbReference type="NCBI Taxonomy" id="159292"/>
    <lineage>
        <taxon>Bacteria</taxon>
        <taxon>Bacillati</taxon>
        <taxon>Bacillota</taxon>
        <taxon>Clostridia</taxon>
        <taxon>Peptostreptococcales</taxon>
        <taxon>Tindalliaceae</taxon>
        <taxon>Tindallia</taxon>
    </lineage>
</organism>
<evidence type="ECO:0000256" key="3">
    <source>
        <dbReference type="ARBA" id="ARBA00013149"/>
    </source>
</evidence>
<dbReference type="PROSITE" id="PS01083">
    <property type="entry name" value="DNA_PHOTOLYASES_2_1"/>
    <property type="match status" value="1"/>
</dbReference>
<dbReference type="SUPFAM" id="SSF48173">
    <property type="entry name" value="Cryptochrome/photolyase FAD-binding domain"/>
    <property type="match status" value="1"/>
</dbReference>
<comment type="similarity">
    <text evidence="2">Belongs to the DNA photolyase class-2 family.</text>
</comment>
<dbReference type="EMBL" id="FNPV01000001">
    <property type="protein sequence ID" value="SDY29235.1"/>
    <property type="molecule type" value="Genomic_DNA"/>
</dbReference>
<dbReference type="FunFam" id="1.10.579.10:FF:000002">
    <property type="entry name" value="Deoxyribodipyrimidine photolyase"/>
    <property type="match status" value="1"/>
</dbReference>
<evidence type="ECO:0000256" key="6">
    <source>
        <dbReference type="ARBA" id="ARBA00022763"/>
    </source>
</evidence>
<dbReference type="GO" id="GO:0003677">
    <property type="term" value="F:DNA binding"/>
    <property type="evidence" value="ECO:0007669"/>
    <property type="project" value="UniProtKB-KW"/>
</dbReference>
<gene>
    <name evidence="14" type="ORF">SAMN05192546_101224</name>
</gene>
<dbReference type="InterPro" id="IPR014729">
    <property type="entry name" value="Rossmann-like_a/b/a_fold"/>
</dbReference>
<evidence type="ECO:0000256" key="7">
    <source>
        <dbReference type="ARBA" id="ARBA00022827"/>
    </source>
</evidence>
<keyword evidence="9" id="KW-0234">DNA repair</keyword>
<keyword evidence="15" id="KW-1185">Reference proteome</keyword>
<dbReference type="SUPFAM" id="SSF52425">
    <property type="entry name" value="Cryptochrome/photolyase, N-terminal domain"/>
    <property type="match status" value="1"/>
</dbReference>
<keyword evidence="6" id="KW-0227">DNA damage</keyword>
<evidence type="ECO:0000313" key="14">
    <source>
        <dbReference type="EMBL" id="SDY29235.1"/>
    </source>
</evidence>
<feature type="domain" description="Photolyase/cryptochrome alpha/beta" evidence="13">
    <location>
        <begin position="17"/>
        <end position="147"/>
    </location>
</feature>
<evidence type="ECO:0000256" key="9">
    <source>
        <dbReference type="ARBA" id="ARBA00023204"/>
    </source>
</evidence>
<dbReference type="Proteomes" id="UP000199230">
    <property type="component" value="Unassembled WGS sequence"/>
</dbReference>
<evidence type="ECO:0000256" key="2">
    <source>
        <dbReference type="ARBA" id="ARBA00006409"/>
    </source>
</evidence>
<sequence>MNLKRVRLYKKSDQQPGPVVYWMSRDQRVHDHWGLIFAQKLAKQYNAPLCVVFSMVPDFLGAALRQYDFMLKGLEEVEETLSQHNISFFLLLGAAPETLPAFIDEHHISALVTDFSPLKIHRSWLRALKEKISIPIYQVDSHNIIPCWEVSKKQEYAAYTLRPKIKKLLPEFLEPFPELMVHPFSWPARITFTDWTNIRSTLDVDPQVPPVDWLVPGETAGKAMLNHFIESRLPRYHSHRNDPLGNAVSNLSPYFHFGHISPQRAALAVSQQEKYPSSKESFLEELIVRRELSDNFCYYNTDYDNDLSFPNWAKSSLLAHINDDREYLYSLQEFENANTHDELWNACQRNIILTGKLHGYLRMYWAKKMLEWSPTPKSAQQNAIYLNDKYCLDGRDPNGYAGIAWSIGGIHDRA</sequence>
<name>A0A1H3IPJ4_9FIRM</name>
<dbReference type="FunFam" id="3.40.50.620:FF:000110">
    <property type="entry name" value="Deoxyribodipyrimidine photolyase"/>
    <property type="match status" value="1"/>
</dbReference>
<dbReference type="InterPro" id="IPR032673">
    <property type="entry name" value="DNA_photolyase_2_CS"/>
</dbReference>
<dbReference type="GO" id="GO:0009650">
    <property type="term" value="P:UV protection"/>
    <property type="evidence" value="ECO:0007669"/>
    <property type="project" value="UniProtKB-ARBA"/>
</dbReference>
<keyword evidence="8" id="KW-0238">DNA-binding</keyword>
<keyword evidence="7" id="KW-0274">FAD</keyword>
<dbReference type="InterPro" id="IPR008148">
    <property type="entry name" value="DNA_photolyase_2"/>
</dbReference>
<comment type="cofactor">
    <cofactor evidence="1">
        <name>FAD</name>
        <dbReference type="ChEBI" id="CHEBI:57692"/>
    </cofactor>
</comment>
<evidence type="ECO:0000259" key="13">
    <source>
        <dbReference type="PROSITE" id="PS51645"/>
    </source>
</evidence>
<dbReference type="GO" id="GO:0003904">
    <property type="term" value="F:deoxyribodipyrimidine photo-lyase activity"/>
    <property type="evidence" value="ECO:0007669"/>
    <property type="project" value="UniProtKB-EC"/>
</dbReference>
<dbReference type="Pfam" id="PF00875">
    <property type="entry name" value="DNA_photolyase"/>
    <property type="match status" value="1"/>
</dbReference>
<dbReference type="STRING" id="159292.SAMN05192546_101224"/>
<evidence type="ECO:0000256" key="5">
    <source>
        <dbReference type="ARBA" id="ARBA00022630"/>
    </source>
</evidence>
<dbReference type="InterPro" id="IPR052219">
    <property type="entry name" value="Photolyase_Class-2"/>
</dbReference>